<dbReference type="RefSeq" id="WP_272778789.1">
    <property type="nucleotide sequence ID" value="NZ_JAQQLI010000035.1"/>
</dbReference>
<keyword evidence="2" id="KW-1185">Reference proteome</keyword>
<accession>A0ABT5JEV0</accession>
<name>A0ABT5JEV0_RHOTP</name>
<evidence type="ECO:0000313" key="2">
    <source>
        <dbReference type="Proteomes" id="UP001165652"/>
    </source>
</evidence>
<reference evidence="1" key="2">
    <citation type="submission" date="2023-02" db="EMBL/GenBank/DDBJ databases">
        <authorList>
            <person name="Rayyan A."/>
            <person name="Meyer T."/>
            <person name="Kyndt J.A."/>
        </authorList>
    </citation>
    <scope>NUCLEOTIDE SEQUENCE</scope>
    <source>
        <strain evidence="1">DSM 9987</strain>
    </source>
</reference>
<dbReference type="EMBL" id="JAQQLI010000035">
    <property type="protein sequence ID" value="MDC7787953.1"/>
    <property type="molecule type" value="Genomic_DNA"/>
</dbReference>
<organism evidence="1 2">
    <name type="scientific">Rhodoplanes tepidamans</name>
    <name type="common">Rhodoplanes cryptolactis</name>
    <dbReference type="NCBI Taxonomy" id="200616"/>
    <lineage>
        <taxon>Bacteria</taxon>
        <taxon>Pseudomonadati</taxon>
        <taxon>Pseudomonadota</taxon>
        <taxon>Alphaproteobacteria</taxon>
        <taxon>Hyphomicrobiales</taxon>
        <taxon>Nitrobacteraceae</taxon>
        <taxon>Rhodoplanes</taxon>
    </lineage>
</organism>
<evidence type="ECO:0000313" key="1">
    <source>
        <dbReference type="EMBL" id="MDC7787953.1"/>
    </source>
</evidence>
<comment type="caution">
    <text evidence="1">The sequence shown here is derived from an EMBL/GenBank/DDBJ whole genome shotgun (WGS) entry which is preliminary data.</text>
</comment>
<protein>
    <submittedName>
        <fullName evidence="1">Uncharacterized protein</fullName>
    </submittedName>
</protein>
<dbReference type="Proteomes" id="UP001165652">
    <property type="component" value="Unassembled WGS sequence"/>
</dbReference>
<proteinExistence type="predicted"/>
<reference evidence="1" key="1">
    <citation type="journal article" date="2023" name="Microbiol Resour">
        <title>Genome Sequences of Rhodoplanes serenus and Two Thermotolerant Strains, Rhodoplanes tepidamans and 'Rhodoplanes cryptolactis,' Further Refine the Genus.</title>
        <authorList>
            <person name="Rayyan A.A."/>
            <person name="Kyndt J.A."/>
        </authorList>
    </citation>
    <scope>NUCLEOTIDE SEQUENCE</scope>
    <source>
        <strain evidence="1">DSM 9987</strain>
    </source>
</reference>
<sequence length="121" mass="13268">MTNILQLPLFEAVIETHSNERARTSFLVQTGDPPADLALAGIAFKLQLRTAAKDRNVHLEASTTDSRLTITGATLGVDIPRTVMAALGEADYVFDIVATADGIERRFMYGTWRHRIGVTKP</sequence>
<gene>
    <name evidence="1" type="ORF">PQJ73_19875</name>
</gene>